<dbReference type="AlphaFoldDB" id="A0A8J2KXF7"/>
<keyword evidence="3" id="KW-1185">Reference proteome</keyword>
<dbReference type="InterPro" id="IPR005135">
    <property type="entry name" value="Endo/exonuclease/phosphatase"/>
</dbReference>
<sequence length="225" mass="25857">ALSLRQADPHPPRQPDRVLRIRGVKTRRNNINVATWNVRTLYKIGQLASVIKEARRLQIDVLGVSETRWTGNGRYRVDENYEMIFAGKDTHEQGVGILIHTRISDKISAIIPKSERILLVRLEVKPKPMVIIQVYAPTAESSTAEINNFYNDLEEVMRCSKNNDVVFLMGDFNAKVGKDHGSQVAGRYALGEQNERGEMLVEFAERHDLVICNTWFKQHERRLYT</sequence>
<feature type="non-terminal residue" evidence="2">
    <location>
        <position position="1"/>
    </location>
</feature>
<protein>
    <recommendedName>
        <fullName evidence="1">Endonuclease/exonuclease/phosphatase domain-containing protein</fullName>
    </recommendedName>
</protein>
<dbReference type="PANTHER" id="PTHR23227">
    <property type="entry name" value="BUCENTAUR RELATED"/>
    <property type="match status" value="1"/>
</dbReference>
<proteinExistence type="predicted"/>
<dbReference type="InterPro" id="IPR027124">
    <property type="entry name" value="Swc5/CFDP1/2"/>
</dbReference>
<feature type="non-terminal residue" evidence="2">
    <location>
        <position position="225"/>
    </location>
</feature>
<evidence type="ECO:0000313" key="3">
    <source>
        <dbReference type="Proteomes" id="UP000708208"/>
    </source>
</evidence>
<feature type="domain" description="Endonuclease/exonuclease/phosphatase" evidence="1">
    <location>
        <begin position="34"/>
        <end position="180"/>
    </location>
</feature>
<reference evidence="2" key="1">
    <citation type="submission" date="2021-06" db="EMBL/GenBank/DDBJ databases">
        <authorList>
            <person name="Hodson N. C."/>
            <person name="Mongue J. A."/>
            <person name="Jaron S. K."/>
        </authorList>
    </citation>
    <scope>NUCLEOTIDE SEQUENCE</scope>
</reference>
<comment type="caution">
    <text evidence="2">The sequence shown here is derived from an EMBL/GenBank/DDBJ whole genome shotgun (WGS) entry which is preliminary data.</text>
</comment>
<dbReference type="GO" id="GO:0003824">
    <property type="term" value="F:catalytic activity"/>
    <property type="evidence" value="ECO:0007669"/>
    <property type="project" value="InterPro"/>
</dbReference>
<dbReference type="EMBL" id="CAJVCH010535254">
    <property type="protein sequence ID" value="CAG7825167.1"/>
    <property type="molecule type" value="Genomic_DNA"/>
</dbReference>
<evidence type="ECO:0000259" key="1">
    <source>
        <dbReference type="Pfam" id="PF03372"/>
    </source>
</evidence>
<gene>
    <name evidence="2" type="ORF">AFUS01_LOCUS35291</name>
</gene>
<evidence type="ECO:0000313" key="2">
    <source>
        <dbReference type="EMBL" id="CAG7825167.1"/>
    </source>
</evidence>
<dbReference type="OrthoDB" id="6369087at2759"/>
<dbReference type="PANTHER" id="PTHR23227:SF67">
    <property type="entry name" value="CRANIOFACIAL DEVELOPMENT PROTEIN 2-LIKE"/>
    <property type="match status" value="1"/>
</dbReference>
<dbReference type="Proteomes" id="UP000708208">
    <property type="component" value="Unassembled WGS sequence"/>
</dbReference>
<accession>A0A8J2KXF7</accession>
<dbReference type="CDD" id="cd09076">
    <property type="entry name" value="L1-EN"/>
    <property type="match status" value="1"/>
</dbReference>
<name>A0A8J2KXF7_9HEXA</name>
<organism evidence="2 3">
    <name type="scientific">Allacma fusca</name>
    <dbReference type="NCBI Taxonomy" id="39272"/>
    <lineage>
        <taxon>Eukaryota</taxon>
        <taxon>Metazoa</taxon>
        <taxon>Ecdysozoa</taxon>
        <taxon>Arthropoda</taxon>
        <taxon>Hexapoda</taxon>
        <taxon>Collembola</taxon>
        <taxon>Symphypleona</taxon>
        <taxon>Sminthuridae</taxon>
        <taxon>Allacma</taxon>
    </lineage>
</organism>
<dbReference type="Pfam" id="PF03372">
    <property type="entry name" value="Exo_endo_phos"/>
    <property type="match status" value="1"/>
</dbReference>